<organism evidence="1 2">
    <name type="scientific">Vreelandella subterranea</name>
    <dbReference type="NCBI Taxonomy" id="416874"/>
    <lineage>
        <taxon>Bacteria</taxon>
        <taxon>Pseudomonadati</taxon>
        <taxon>Pseudomonadota</taxon>
        <taxon>Gammaproteobacteria</taxon>
        <taxon>Oceanospirillales</taxon>
        <taxon>Halomonadaceae</taxon>
        <taxon>Vreelandella</taxon>
    </lineage>
</organism>
<dbReference type="EMBL" id="FOGS01000001">
    <property type="protein sequence ID" value="SER45423.1"/>
    <property type="molecule type" value="Genomic_DNA"/>
</dbReference>
<accession>A0A1H9PCX5</accession>
<proteinExistence type="predicted"/>
<evidence type="ECO:0000313" key="1">
    <source>
        <dbReference type="EMBL" id="SER45423.1"/>
    </source>
</evidence>
<sequence>MLFRLSILAIEWLSACLGLDMRHGLKSTETPASRTLSHLLCPGILPSEH</sequence>
<evidence type="ECO:0000313" key="2">
    <source>
        <dbReference type="Proteomes" id="UP000198505"/>
    </source>
</evidence>
<dbReference type="AlphaFoldDB" id="A0A1H9PCX5"/>
<gene>
    <name evidence="1" type="ORF">SAMN04487958_101174</name>
</gene>
<protein>
    <submittedName>
        <fullName evidence="1">Uncharacterized protein</fullName>
    </submittedName>
</protein>
<name>A0A1H9PCX5_9GAMM</name>
<dbReference type="Proteomes" id="UP000198505">
    <property type="component" value="Unassembled WGS sequence"/>
</dbReference>
<keyword evidence="2" id="KW-1185">Reference proteome</keyword>
<reference evidence="2" key="1">
    <citation type="submission" date="2016-10" db="EMBL/GenBank/DDBJ databases">
        <authorList>
            <person name="Varghese N."/>
            <person name="Submissions S."/>
        </authorList>
    </citation>
    <scope>NUCLEOTIDE SEQUENCE [LARGE SCALE GENOMIC DNA]</scope>
    <source>
        <strain evidence="2">CGMCC 1.6495</strain>
    </source>
</reference>
<dbReference type="STRING" id="416874.SAMN04487958_101174"/>